<organism evidence="2 3">
    <name type="scientific">Caligus rogercresseyi</name>
    <name type="common">Sea louse</name>
    <dbReference type="NCBI Taxonomy" id="217165"/>
    <lineage>
        <taxon>Eukaryota</taxon>
        <taxon>Metazoa</taxon>
        <taxon>Ecdysozoa</taxon>
        <taxon>Arthropoda</taxon>
        <taxon>Crustacea</taxon>
        <taxon>Multicrustacea</taxon>
        <taxon>Hexanauplia</taxon>
        <taxon>Copepoda</taxon>
        <taxon>Siphonostomatoida</taxon>
        <taxon>Caligidae</taxon>
        <taxon>Caligus</taxon>
    </lineage>
</organism>
<accession>A0A7T8JWX1</accession>
<keyword evidence="3" id="KW-1185">Reference proteome</keyword>
<gene>
    <name evidence="2" type="ORF">FKW44_022113</name>
</gene>
<dbReference type="Proteomes" id="UP000595437">
    <property type="component" value="Chromosome 16"/>
</dbReference>
<reference evidence="3" key="1">
    <citation type="submission" date="2021-01" db="EMBL/GenBank/DDBJ databases">
        <title>Caligus Genome Assembly.</title>
        <authorList>
            <person name="Gallardo-Escarate C."/>
        </authorList>
    </citation>
    <scope>NUCLEOTIDE SEQUENCE [LARGE SCALE GENOMIC DNA]</scope>
</reference>
<evidence type="ECO:0000256" key="1">
    <source>
        <dbReference type="SAM" id="MobiDB-lite"/>
    </source>
</evidence>
<feature type="non-terminal residue" evidence="2">
    <location>
        <position position="50"/>
    </location>
</feature>
<dbReference type="AlphaFoldDB" id="A0A7T8JWX1"/>
<protein>
    <submittedName>
        <fullName evidence="2">Uncharacterized protein</fullName>
    </submittedName>
</protein>
<feature type="region of interest" description="Disordered" evidence="1">
    <location>
        <begin position="28"/>
        <end position="50"/>
    </location>
</feature>
<evidence type="ECO:0000313" key="2">
    <source>
        <dbReference type="EMBL" id="QQP36880.1"/>
    </source>
</evidence>
<evidence type="ECO:0000313" key="3">
    <source>
        <dbReference type="Proteomes" id="UP000595437"/>
    </source>
</evidence>
<proteinExistence type="predicted"/>
<feature type="compositionally biased region" description="Polar residues" evidence="1">
    <location>
        <begin position="41"/>
        <end position="50"/>
    </location>
</feature>
<sequence length="50" mass="5655">MTTVHAHFFLQLQYSQDDWTKVMTRATATPTKKTGQKNTKRVLSSPGTES</sequence>
<dbReference type="EMBL" id="CP045905">
    <property type="protein sequence ID" value="QQP36880.1"/>
    <property type="molecule type" value="Genomic_DNA"/>
</dbReference>
<name>A0A7T8JWX1_CALRO</name>